<dbReference type="SMART" id="SM00717">
    <property type="entry name" value="SANT"/>
    <property type="match status" value="2"/>
</dbReference>
<accession>A0A8S0V932</accession>
<evidence type="ECO:0000256" key="4">
    <source>
        <dbReference type="ARBA" id="ARBA00023163"/>
    </source>
</evidence>
<feature type="compositionally biased region" description="Polar residues" evidence="6">
    <location>
        <begin position="328"/>
        <end position="389"/>
    </location>
</feature>
<evidence type="ECO:0000256" key="6">
    <source>
        <dbReference type="SAM" id="MobiDB-lite"/>
    </source>
</evidence>
<keyword evidence="5" id="KW-0539">Nucleus</keyword>
<dbReference type="Proteomes" id="UP000594638">
    <property type="component" value="Unassembled WGS sequence"/>
</dbReference>
<dbReference type="PANTHER" id="PTHR21654">
    <property type="entry name" value="FI21293P1"/>
    <property type="match status" value="1"/>
</dbReference>
<feature type="domain" description="Myb-like" evidence="7">
    <location>
        <begin position="400"/>
        <end position="465"/>
    </location>
</feature>
<dbReference type="Pfam" id="PF13837">
    <property type="entry name" value="Myb_DNA-bind_4"/>
    <property type="match status" value="2"/>
</dbReference>
<comment type="caution">
    <text evidence="8">The sequence shown here is derived from an EMBL/GenBank/DDBJ whole genome shotgun (WGS) entry which is preliminary data.</text>
</comment>
<protein>
    <recommendedName>
        <fullName evidence="7">Myb-like domain-containing protein</fullName>
    </recommendedName>
</protein>
<feature type="region of interest" description="Disordered" evidence="6">
    <location>
        <begin position="328"/>
        <end position="394"/>
    </location>
</feature>
<dbReference type="InterPro" id="IPR001005">
    <property type="entry name" value="SANT/Myb"/>
</dbReference>
<dbReference type="InterPro" id="IPR044822">
    <property type="entry name" value="Myb_DNA-bind_4"/>
</dbReference>
<evidence type="ECO:0000256" key="1">
    <source>
        <dbReference type="ARBA" id="ARBA00004123"/>
    </source>
</evidence>
<reference evidence="8 9" key="1">
    <citation type="submission" date="2019-12" db="EMBL/GenBank/DDBJ databases">
        <authorList>
            <person name="Alioto T."/>
            <person name="Alioto T."/>
            <person name="Gomez Garrido J."/>
        </authorList>
    </citation>
    <scope>NUCLEOTIDE SEQUENCE [LARGE SCALE GENOMIC DNA]</scope>
</reference>
<dbReference type="GO" id="GO:0003677">
    <property type="term" value="F:DNA binding"/>
    <property type="evidence" value="ECO:0007669"/>
    <property type="project" value="UniProtKB-KW"/>
</dbReference>
<dbReference type="Gene3D" id="1.10.10.60">
    <property type="entry name" value="Homeodomain-like"/>
    <property type="match status" value="2"/>
</dbReference>
<dbReference type="Gramene" id="OE9A065627T1">
    <property type="protein sequence ID" value="OE9A065627C1"/>
    <property type="gene ID" value="OE9A065627"/>
</dbReference>
<gene>
    <name evidence="8" type="ORF">OLEA9_A065627</name>
</gene>
<dbReference type="CDD" id="cd12203">
    <property type="entry name" value="GT1"/>
    <property type="match status" value="1"/>
</dbReference>
<name>A0A8S0V932_OLEEU</name>
<evidence type="ECO:0000256" key="3">
    <source>
        <dbReference type="ARBA" id="ARBA00023125"/>
    </source>
</evidence>
<keyword evidence="3" id="KW-0238">DNA-binding</keyword>
<evidence type="ECO:0000256" key="5">
    <source>
        <dbReference type="ARBA" id="ARBA00023242"/>
    </source>
</evidence>
<comment type="subcellular location">
    <subcellularLocation>
        <location evidence="1">Nucleus</location>
    </subcellularLocation>
</comment>
<dbReference type="PANTHER" id="PTHR21654:SF61">
    <property type="entry name" value="TRIHELIX TRANSCRIPTION FACTOR GTL2"/>
    <property type="match status" value="1"/>
</dbReference>
<evidence type="ECO:0000259" key="7">
    <source>
        <dbReference type="PROSITE" id="PS50090"/>
    </source>
</evidence>
<dbReference type="GO" id="GO:0005634">
    <property type="term" value="C:nucleus"/>
    <property type="evidence" value="ECO:0007669"/>
    <property type="project" value="UniProtKB-SubCell"/>
</dbReference>
<feature type="region of interest" description="Disordered" evidence="6">
    <location>
        <begin position="153"/>
        <end position="176"/>
    </location>
</feature>
<proteinExistence type="predicted"/>
<organism evidence="8 9">
    <name type="scientific">Olea europaea subsp. europaea</name>
    <dbReference type="NCBI Taxonomy" id="158383"/>
    <lineage>
        <taxon>Eukaryota</taxon>
        <taxon>Viridiplantae</taxon>
        <taxon>Streptophyta</taxon>
        <taxon>Embryophyta</taxon>
        <taxon>Tracheophyta</taxon>
        <taxon>Spermatophyta</taxon>
        <taxon>Magnoliopsida</taxon>
        <taxon>eudicotyledons</taxon>
        <taxon>Gunneridae</taxon>
        <taxon>Pentapetalae</taxon>
        <taxon>asterids</taxon>
        <taxon>lamiids</taxon>
        <taxon>Lamiales</taxon>
        <taxon>Oleaceae</taxon>
        <taxon>Oleeae</taxon>
        <taxon>Olea</taxon>
    </lineage>
</organism>
<evidence type="ECO:0000313" key="8">
    <source>
        <dbReference type="EMBL" id="CAA3027987.1"/>
    </source>
</evidence>
<dbReference type="OrthoDB" id="691673at2759"/>
<dbReference type="AlphaFoldDB" id="A0A8S0V932"/>
<keyword evidence="2" id="KW-0805">Transcription regulation</keyword>
<feature type="compositionally biased region" description="Basic and acidic residues" evidence="6">
    <location>
        <begin position="157"/>
        <end position="167"/>
    </location>
</feature>
<sequence length="510" mass="59828">MFDDMQPGDQFHQFMASSRTSLPIIPLSFPNPTLVPSFDPFSSHQLHLQLESSVNHKVEQEHEEQRERSMLGTTISTDPEWSHNEILALLRIRSNIENWFSDFTWEHVSRKLADLGFKRTAYKCKEKFEEESRNFNGISYNKDYRIFSEREDEFFPDDQHQEPRISTEKNQQNQEDQIGKENIVEGESERTVTAITASQENEEQVAYKPRENMKRKRRGDKFEMFKGFCEKIVNEIMVQQEELHNMLIEDMLKRDEEKFAREEAWKNRHMERIKNEIEKRAEEQSTARERQAIIIEFLKKFVSDSCEEDQQLVKKLQDLLNVNVTLPSTIQPHDQTPTTQEKVEATTSSSMGFIHPNPSTKPSSSSVLVQNPNSEKTQENNQLEFTPSSRKNHSKYLNLESGDTGNRWPRDEVLALIDLRCKLFNNNEIKERAKGPLWERISQGMLELGYTRSPKRCKEKWENINKYFRKTKDSSQKRSIDSRTCPYFPQLSSLYSQGTLVTPDNVPANQ</sequence>
<evidence type="ECO:0000256" key="2">
    <source>
        <dbReference type="ARBA" id="ARBA00023015"/>
    </source>
</evidence>
<dbReference type="GO" id="GO:0006355">
    <property type="term" value="P:regulation of DNA-templated transcription"/>
    <property type="evidence" value="ECO:0007669"/>
    <property type="project" value="UniProtKB-ARBA"/>
</dbReference>
<keyword evidence="4" id="KW-0804">Transcription</keyword>
<evidence type="ECO:0000313" key="9">
    <source>
        <dbReference type="Proteomes" id="UP000594638"/>
    </source>
</evidence>
<keyword evidence="9" id="KW-1185">Reference proteome</keyword>
<dbReference type="EMBL" id="CACTIH010009230">
    <property type="protein sequence ID" value="CAA3027987.1"/>
    <property type="molecule type" value="Genomic_DNA"/>
</dbReference>
<dbReference type="PROSITE" id="PS50090">
    <property type="entry name" value="MYB_LIKE"/>
    <property type="match status" value="1"/>
</dbReference>